<evidence type="ECO:0000313" key="2">
    <source>
        <dbReference type="EMBL" id="CDS13825.1"/>
    </source>
</evidence>
<gene>
    <name evidence="2" type="ORF">LRAMOSA05999</name>
</gene>
<proteinExistence type="predicted"/>
<protein>
    <submittedName>
        <fullName evidence="2">Uncharacterized protein</fullName>
    </submittedName>
</protein>
<reference evidence="2" key="1">
    <citation type="journal article" date="2014" name="Genome Announc.">
        <title>De novo whole-genome sequence and genome annotation of Lichtheimia ramosa.</title>
        <authorList>
            <person name="Linde J."/>
            <person name="Schwartze V."/>
            <person name="Binder U."/>
            <person name="Lass-Florl C."/>
            <person name="Voigt K."/>
            <person name="Horn F."/>
        </authorList>
    </citation>
    <scope>NUCLEOTIDE SEQUENCE</scope>
    <source>
        <strain evidence="2">JMRC FSU:6197</strain>
    </source>
</reference>
<feature type="compositionally biased region" description="Low complexity" evidence="1">
    <location>
        <begin position="105"/>
        <end position="122"/>
    </location>
</feature>
<accession>A0A077X2K8</accession>
<dbReference type="EMBL" id="LK023385">
    <property type="protein sequence ID" value="CDS13825.1"/>
    <property type="molecule type" value="Genomic_DNA"/>
</dbReference>
<dbReference type="AlphaFoldDB" id="A0A077X2K8"/>
<evidence type="ECO:0000256" key="1">
    <source>
        <dbReference type="SAM" id="MobiDB-lite"/>
    </source>
</evidence>
<name>A0A077X2K8_9FUNG</name>
<sequence>MVSSLLQILPPIGPSFETTHAKTSTSYTINEKENTALRLSKAVIDNRHDSSLLQAHCRPYPLLHTEQAHGTFVVLQSIQSFISLILHTRFPSIDSSHGDSAQGPSSSSAHISRSQSSSCMMSLTDHDADISPKTPTSSIPIPKSHNSLVCQEENDIVDPVKRFQSDTHSMYKRESKPVDVFDLTWSSYTSLSSFFNNQTTSREKDNVTEASCQPQAQQEAPRWTKTHSYVRDVRSNANEFRMLAAEINMVRASKITRPLRNRHWLEKRHDTFVWGRRTCLRIVNVGEHNKQSSSA</sequence>
<feature type="compositionally biased region" description="Polar residues" evidence="1">
    <location>
        <begin position="95"/>
        <end position="104"/>
    </location>
</feature>
<dbReference type="OrthoDB" id="2215011at2759"/>
<feature type="compositionally biased region" description="Low complexity" evidence="1">
    <location>
        <begin position="131"/>
        <end position="144"/>
    </location>
</feature>
<feature type="region of interest" description="Disordered" evidence="1">
    <location>
        <begin position="95"/>
        <end position="144"/>
    </location>
</feature>
<organism evidence="2">
    <name type="scientific">Lichtheimia ramosa</name>
    <dbReference type="NCBI Taxonomy" id="688394"/>
    <lineage>
        <taxon>Eukaryota</taxon>
        <taxon>Fungi</taxon>
        <taxon>Fungi incertae sedis</taxon>
        <taxon>Mucoromycota</taxon>
        <taxon>Mucoromycotina</taxon>
        <taxon>Mucoromycetes</taxon>
        <taxon>Mucorales</taxon>
        <taxon>Lichtheimiaceae</taxon>
        <taxon>Lichtheimia</taxon>
    </lineage>
</organism>